<dbReference type="PROSITE" id="PS50156">
    <property type="entry name" value="SSD"/>
    <property type="match status" value="1"/>
</dbReference>
<feature type="transmembrane region" description="Helical" evidence="8">
    <location>
        <begin position="638"/>
        <end position="659"/>
    </location>
</feature>
<feature type="coiled-coil region" evidence="6">
    <location>
        <begin position="117"/>
        <end position="178"/>
    </location>
</feature>
<evidence type="ECO:0000259" key="9">
    <source>
        <dbReference type="PROSITE" id="PS50156"/>
    </source>
</evidence>
<feature type="region of interest" description="Disordered" evidence="7">
    <location>
        <begin position="428"/>
        <end position="447"/>
    </location>
</feature>
<proteinExistence type="predicted"/>
<evidence type="ECO:0000256" key="6">
    <source>
        <dbReference type="SAM" id="Coils"/>
    </source>
</evidence>
<keyword evidence="3 8" id="KW-0812">Transmembrane</keyword>
<keyword evidence="5 8" id="KW-0472">Membrane</keyword>
<evidence type="ECO:0000313" key="11">
    <source>
        <dbReference type="Proteomes" id="UP001140076"/>
    </source>
</evidence>
<dbReference type="GO" id="GO:0022857">
    <property type="term" value="F:transmembrane transporter activity"/>
    <property type="evidence" value="ECO:0007669"/>
    <property type="project" value="InterPro"/>
</dbReference>
<dbReference type="InterPro" id="IPR004869">
    <property type="entry name" value="MMPL_dom"/>
</dbReference>
<dbReference type="InterPro" id="IPR001036">
    <property type="entry name" value="Acrflvin-R"/>
</dbReference>
<keyword evidence="6" id="KW-0175">Coiled coil</keyword>
<comment type="subcellular location">
    <subcellularLocation>
        <location evidence="1">Cell membrane</location>
        <topology evidence="1">Multi-pass membrane protein</topology>
    </subcellularLocation>
</comment>
<dbReference type="GO" id="GO:0005886">
    <property type="term" value="C:plasma membrane"/>
    <property type="evidence" value="ECO:0007669"/>
    <property type="project" value="UniProtKB-SubCell"/>
</dbReference>
<dbReference type="PANTHER" id="PTHR33406:SF13">
    <property type="entry name" value="MEMBRANE PROTEIN YDFJ"/>
    <property type="match status" value="1"/>
</dbReference>
<evidence type="ECO:0000256" key="1">
    <source>
        <dbReference type="ARBA" id="ARBA00004651"/>
    </source>
</evidence>
<feature type="transmembrane region" description="Helical" evidence="8">
    <location>
        <begin position="679"/>
        <end position="702"/>
    </location>
</feature>
<dbReference type="AlphaFoldDB" id="A0A9X3NWS2"/>
<feature type="transmembrane region" description="Helical" evidence="8">
    <location>
        <begin position="361"/>
        <end position="384"/>
    </location>
</feature>
<keyword evidence="2" id="KW-1003">Cell membrane</keyword>
<feature type="domain" description="SSD" evidence="9">
    <location>
        <begin position="280"/>
        <end position="412"/>
    </location>
</feature>
<dbReference type="EMBL" id="JAJAQC010000025">
    <property type="protein sequence ID" value="MDA0565716.1"/>
    <property type="molecule type" value="Genomic_DNA"/>
</dbReference>
<evidence type="ECO:0000313" key="10">
    <source>
        <dbReference type="EMBL" id="MDA0565716.1"/>
    </source>
</evidence>
<comment type="caution">
    <text evidence="10">The sequence shown here is derived from an EMBL/GenBank/DDBJ whole genome shotgun (WGS) entry which is preliminary data.</text>
</comment>
<keyword evidence="4 8" id="KW-1133">Transmembrane helix</keyword>
<dbReference type="Proteomes" id="UP001140076">
    <property type="component" value="Unassembled WGS sequence"/>
</dbReference>
<dbReference type="SUPFAM" id="SSF82866">
    <property type="entry name" value="Multidrug efflux transporter AcrB transmembrane domain"/>
    <property type="match status" value="2"/>
</dbReference>
<dbReference type="Gene3D" id="1.20.1640.10">
    <property type="entry name" value="Multidrug efflux transporter AcrB transmembrane domain"/>
    <property type="match status" value="2"/>
</dbReference>
<name>A0A9X3NWS2_9ACTN</name>
<protein>
    <submittedName>
        <fullName evidence="10">MMPL family transporter</fullName>
    </submittedName>
</protein>
<dbReference type="PANTHER" id="PTHR33406">
    <property type="entry name" value="MEMBRANE PROTEIN MJ1562-RELATED"/>
    <property type="match status" value="1"/>
</dbReference>
<feature type="transmembrane region" description="Helical" evidence="8">
    <location>
        <begin position="451"/>
        <end position="470"/>
    </location>
</feature>
<dbReference type="InterPro" id="IPR000731">
    <property type="entry name" value="SSD"/>
</dbReference>
<sequence>MAELLYRLGRACARRARGVIAVWLALLAAAGTAYVLYAGELEDSFSIPGTPTDEVNRLLSEKFSGMGGGAGIVVYQTEDGSDFTEAQREAIAQRAEDAADLPGVADAVDPFATERERADQEQELADGREELDAAMEELESGQEELDQAREQAEAAGMLDQAQAQFDAEQAEIDEGRETLESEYRQLEQGEAMMEMAAEIRTVSEDGDTALVNVSFTEDQMEVSQETREAVMAAFADNPVPGTEVDFNSDLARTMPTLVSAAEIIGVIVAGVVLVVMLGTLVGAGLPIVTALVGVGIATLTAMSLSGVVEMASVTPILGLMLGLAIGIDYALFIVNRHRRQLKQGVAVAESIGLATGTAGNAVVFAGTTVLIALLGLNLMGIGFLGLMGSIGALALAVAVLVAITLVPALLSLLGPRILARRERARLAERAPGDAAREEAAAPPRPMPTGRALAQAAAAVTALVIIALPALDLRLGMPDGSSEPTHSTQYQAHTAVAENFGAGQNGTLLAAARLTGGPTEEAAERNAQREQAEIAEEIYSFDDVAAVAPIGVSDDHTTALFHVVPVGGPASASTEDLVHSLRDLEPIEGTGPLGVAGVASGNIDISETLSAALPTYLAVVVGLSLVILLLVFRSVFVPVVATLGFILSFFAALGGVVAVYQWGWLGGLIGIENTGPVLNFLPTLLVGILFGLAMDYMLFIGTGMREAYVHGANARTAVVQGFRAGRAVVTAAAVIMISVFGGFVFSETVMISSIGFALAFGVLIDAFVVRMVLVPALMHLAGDAAWWLPRWLDRLLPDIDVEGAALESRHQHPEPAQTAPTAEADRGGADRVPSERS</sequence>
<feature type="transmembrane region" description="Helical" evidence="8">
    <location>
        <begin position="284"/>
        <end position="304"/>
    </location>
</feature>
<evidence type="ECO:0000256" key="2">
    <source>
        <dbReference type="ARBA" id="ARBA00022475"/>
    </source>
</evidence>
<reference evidence="10" key="1">
    <citation type="submission" date="2021-10" db="EMBL/GenBank/DDBJ databases">
        <title>Streptomonospora sp. nov., isolated from mangrove soil.</title>
        <authorList>
            <person name="Chen X."/>
            <person name="Ge X."/>
            <person name="Liu W."/>
        </authorList>
    </citation>
    <scope>NUCLEOTIDE SEQUENCE</scope>
    <source>
        <strain evidence="10">S1-112</strain>
    </source>
</reference>
<feature type="transmembrane region" description="Helical" evidence="8">
    <location>
        <begin position="750"/>
        <end position="772"/>
    </location>
</feature>
<gene>
    <name evidence="10" type="ORF">LG943_15540</name>
</gene>
<feature type="transmembrane region" description="Helical" evidence="8">
    <location>
        <begin position="316"/>
        <end position="334"/>
    </location>
</feature>
<feature type="compositionally biased region" description="Basic and acidic residues" evidence="7">
    <location>
        <begin position="822"/>
        <end position="836"/>
    </location>
</feature>
<evidence type="ECO:0000256" key="8">
    <source>
        <dbReference type="SAM" id="Phobius"/>
    </source>
</evidence>
<dbReference type="RefSeq" id="WP_270072988.1">
    <property type="nucleotide sequence ID" value="NZ_JAJAQC010000025.1"/>
</dbReference>
<dbReference type="InterPro" id="IPR050545">
    <property type="entry name" value="Mycobact_MmpL"/>
</dbReference>
<feature type="transmembrane region" description="Helical" evidence="8">
    <location>
        <begin position="723"/>
        <end position="744"/>
    </location>
</feature>
<accession>A0A9X3NWS2</accession>
<feature type="transmembrane region" description="Helical" evidence="8">
    <location>
        <begin position="390"/>
        <end position="413"/>
    </location>
</feature>
<dbReference type="Pfam" id="PF03176">
    <property type="entry name" value="MMPL"/>
    <property type="match status" value="2"/>
</dbReference>
<feature type="region of interest" description="Disordered" evidence="7">
    <location>
        <begin position="805"/>
        <end position="836"/>
    </location>
</feature>
<evidence type="ECO:0000256" key="3">
    <source>
        <dbReference type="ARBA" id="ARBA00022692"/>
    </source>
</evidence>
<organism evidence="10 11">
    <name type="scientific">Streptomonospora mangrovi</name>
    <dbReference type="NCBI Taxonomy" id="2883123"/>
    <lineage>
        <taxon>Bacteria</taxon>
        <taxon>Bacillati</taxon>
        <taxon>Actinomycetota</taxon>
        <taxon>Actinomycetes</taxon>
        <taxon>Streptosporangiales</taxon>
        <taxon>Nocardiopsidaceae</taxon>
        <taxon>Streptomonospora</taxon>
    </lineage>
</organism>
<dbReference type="PRINTS" id="PR00702">
    <property type="entry name" value="ACRIFLAVINRP"/>
</dbReference>
<feature type="compositionally biased region" description="Basic and acidic residues" evidence="7">
    <location>
        <begin position="428"/>
        <end position="439"/>
    </location>
</feature>
<evidence type="ECO:0000256" key="7">
    <source>
        <dbReference type="SAM" id="MobiDB-lite"/>
    </source>
</evidence>
<feature type="transmembrane region" description="Helical" evidence="8">
    <location>
        <begin position="612"/>
        <end position="631"/>
    </location>
</feature>
<evidence type="ECO:0000256" key="5">
    <source>
        <dbReference type="ARBA" id="ARBA00023136"/>
    </source>
</evidence>
<keyword evidence="11" id="KW-1185">Reference proteome</keyword>
<feature type="transmembrane region" description="Helical" evidence="8">
    <location>
        <begin position="257"/>
        <end position="277"/>
    </location>
</feature>
<evidence type="ECO:0000256" key="4">
    <source>
        <dbReference type="ARBA" id="ARBA00022989"/>
    </source>
</evidence>